<dbReference type="EMBL" id="JACHHG010000006">
    <property type="protein sequence ID" value="MBB6098503.1"/>
    <property type="molecule type" value="Genomic_DNA"/>
</dbReference>
<dbReference type="PANTHER" id="PTHR47959:SF1">
    <property type="entry name" value="ATP-DEPENDENT RNA HELICASE DBPA"/>
    <property type="match status" value="1"/>
</dbReference>
<feature type="domain" description="DEAD-box RNA helicase Q" evidence="13">
    <location>
        <begin position="1"/>
        <end position="29"/>
    </location>
</feature>
<dbReference type="PROSITE" id="PS51192">
    <property type="entry name" value="HELICASE_ATP_BIND_1"/>
    <property type="match status" value="1"/>
</dbReference>
<keyword evidence="15" id="KW-1185">Reference proteome</keyword>
<keyword evidence="6 9" id="KW-0067">ATP-binding</keyword>
<evidence type="ECO:0000313" key="14">
    <source>
        <dbReference type="EMBL" id="MBB6098503.1"/>
    </source>
</evidence>
<comment type="caution">
    <text evidence="14">The sequence shown here is derived from an EMBL/GenBank/DDBJ whole genome shotgun (WGS) entry which is preliminary data.</text>
</comment>
<keyword evidence="3 9" id="KW-0547">Nucleotide-binding</keyword>
<dbReference type="GO" id="GO:0005829">
    <property type="term" value="C:cytosol"/>
    <property type="evidence" value="ECO:0007669"/>
    <property type="project" value="TreeGrafter"/>
</dbReference>
<gene>
    <name evidence="14" type="ORF">HNR42_001937</name>
</gene>
<evidence type="ECO:0000256" key="8">
    <source>
        <dbReference type="PROSITE-ProRule" id="PRU00552"/>
    </source>
</evidence>
<dbReference type="Pfam" id="PF08152">
    <property type="entry name" value="GUCT"/>
    <property type="match status" value="1"/>
</dbReference>
<dbReference type="InterPro" id="IPR027417">
    <property type="entry name" value="P-loop_NTPase"/>
</dbReference>
<feature type="compositionally biased region" description="Basic and acidic residues" evidence="10">
    <location>
        <begin position="543"/>
        <end position="561"/>
    </location>
</feature>
<dbReference type="EC" id="3.6.4.13" evidence="2"/>
<evidence type="ECO:0000313" key="15">
    <source>
        <dbReference type="Proteomes" id="UP000569951"/>
    </source>
</evidence>
<dbReference type="GO" id="GO:0003723">
    <property type="term" value="F:RNA binding"/>
    <property type="evidence" value="ECO:0007669"/>
    <property type="project" value="UniProtKB-KW"/>
</dbReference>
<evidence type="ECO:0000256" key="9">
    <source>
        <dbReference type="RuleBase" id="RU000492"/>
    </source>
</evidence>
<dbReference type="GO" id="GO:0003724">
    <property type="term" value="F:RNA helicase activity"/>
    <property type="evidence" value="ECO:0007669"/>
    <property type="project" value="UniProtKB-EC"/>
</dbReference>
<dbReference type="PANTHER" id="PTHR47959">
    <property type="entry name" value="ATP-DEPENDENT RNA HELICASE RHLE-RELATED"/>
    <property type="match status" value="1"/>
</dbReference>
<accession>A0A841HZY3</accession>
<comment type="similarity">
    <text evidence="1">Belongs to the DEAD box helicase family. DDX21/DDX50 subfamily.</text>
</comment>
<reference evidence="14 15" key="1">
    <citation type="submission" date="2020-08" db="EMBL/GenBank/DDBJ databases">
        <title>Genomic Encyclopedia of Type Strains, Phase IV (KMG-IV): sequencing the most valuable type-strain genomes for metagenomic binning, comparative biology and taxonomic classification.</title>
        <authorList>
            <person name="Goeker M."/>
        </authorList>
    </citation>
    <scope>NUCLEOTIDE SEQUENCE [LARGE SCALE GENOMIC DNA]</scope>
    <source>
        <strain evidence="14 15">DSM 21458</strain>
    </source>
</reference>
<dbReference type="InterPro" id="IPR059027">
    <property type="entry name" value="DD_DDX21-DDX50"/>
</dbReference>
<dbReference type="RefSeq" id="WP_183986979.1">
    <property type="nucleotide sequence ID" value="NZ_JACHHG010000006.1"/>
</dbReference>
<dbReference type="Pfam" id="PF00270">
    <property type="entry name" value="DEAD"/>
    <property type="match status" value="1"/>
</dbReference>
<dbReference type="Pfam" id="PF26142">
    <property type="entry name" value="DD_DDX21-DDX50"/>
    <property type="match status" value="1"/>
</dbReference>
<dbReference type="InterPro" id="IPR000629">
    <property type="entry name" value="RNA-helicase_DEAD-box_CS"/>
</dbReference>
<dbReference type="SMART" id="SM00490">
    <property type="entry name" value="HELICc"/>
    <property type="match status" value="1"/>
</dbReference>
<feature type="compositionally biased region" description="Basic and acidic residues" evidence="10">
    <location>
        <begin position="514"/>
        <end position="524"/>
    </location>
</feature>
<dbReference type="Gene3D" id="3.40.50.300">
    <property type="entry name" value="P-loop containing nucleotide triphosphate hydrolases"/>
    <property type="match status" value="2"/>
</dbReference>
<protein>
    <recommendedName>
        <fullName evidence="2">RNA helicase</fullName>
        <ecNumber evidence="2">3.6.4.13</ecNumber>
    </recommendedName>
</protein>
<sequence>MLFSDLNLSPEVVERLSKRGITEPSPIQAESLPYTLEGRDLIGRARTGTGKTLAFALPIIERLEPSRERGRLPRALVLAPTRELAKQVAGEFEAVAPNLEIVTVYGGAPYATQERALSRGVDVVVGTPGRIIDHLQRGNLQLDAVRFAVLDEADEMLNVGFAEAVEEILSRTPSERQTLFFSATLPQGVMRLARSYLQNPQVVDLIGENAAKTAQTVEHIAVKAGKSRTRVLADLLTIYNPERAIVFTRTKREVDELALELIHRGLEAEGLHGDMAQSQRERALASFRSGRTRVLVATDVAARGLDIAEVDVVVQYHLPHDTEAYVHRSGRTGRAGRNGTAIVLYGDREQRALRNLEHATGVHFAKREAPRADEVQAASVTAAANLVRAVDAEVAQTFLSQAEALLAEMGPLALARALAKISGSTEPVRSVSLLSGEEDMTAVLLTAERMTIPRAVALIARTLNIEARSLGKIRLWAGGAVADVPTASLDELLAASPLDGGVPVTVAEEIPELFEPRRDERQGDRGGYGRSDRGGYGRGGYNNRREGGYRDRRDGGYRDRR</sequence>
<evidence type="ECO:0000256" key="4">
    <source>
        <dbReference type="ARBA" id="ARBA00022801"/>
    </source>
</evidence>
<dbReference type="InterPro" id="IPR044742">
    <property type="entry name" value="DEAD/DEAH_RhlB"/>
</dbReference>
<dbReference type="Proteomes" id="UP000569951">
    <property type="component" value="Unassembled WGS sequence"/>
</dbReference>
<evidence type="ECO:0000259" key="12">
    <source>
        <dbReference type="PROSITE" id="PS51194"/>
    </source>
</evidence>
<dbReference type="InterPro" id="IPR012562">
    <property type="entry name" value="GUCT"/>
</dbReference>
<keyword evidence="4 9" id="KW-0378">Hydrolase</keyword>
<evidence type="ECO:0000256" key="6">
    <source>
        <dbReference type="ARBA" id="ARBA00022840"/>
    </source>
</evidence>
<keyword evidence="7" id="KW-0694">RNA-binding</keyword>
<dbReference type="CDD" id="cd00268">
    <property type="entry name" value="DEADc"/>
    <property type="match status" value="1"/>
</dbReference>
<dbReference type="GO" id="GO:0005524">
    <property type="term" value="F:ATP binding"/>
    <property type="evidence" value="ECO:0007669"/>
    <property type="project" value="UniProtKB-KW"/>
</dbReference>
<dbReference type="SMART" id="SM00487">
    <property type="entry name" value="DEXDc"/>
    <property type="match status" value="1"/>
</dbReference>
<keyword evidence="5 9" id="KW-0347">Helicase</keyword>
<evidence type="ECO:0000256" key="10">
    <source>
        <dbReference type="SAM" id="MobiDB-lite"/>
    </source>
</evidence>
<dbReference type="InterPro" id="IPR014014">
    <property type="entry name" value="RNA_helicase_DEAD_Q_motif"/>
</dbReference>
<dbReference type="GO" id="GO:0016787">
    <property type="term" value="F:hydrolase activity"/>
    <property type="evidence" value="ECO:0007669"/>
    <property type="project" value="UniProtKB-KW"/>
</dbReference>
<evidence type="ECO:0000259" key="11">
    <source>
        <dbReference type="PROSITE" id="PS51192"/>
    </source>
</evidence>
<evidence type="ECO:0000256" key="3">
    <source>
        <dbReference type="ARBA" id="ARBA00022741"/>
    </source>
</evidence>
<dbReference type="CDD" id="cd18787">
    <property type="entry name" value="SF2_C_DEAD"/>
    <property type="match status" value="1"/>
</dbReference>
<feature type="domain" description="Helicase C-terminal" evidence="12">
    <location>
        <begin position="231"/>
        <end position="381"/>
    </location>
</feature>
<dbReference type="SUPFAM" id="SSF52540">
    <property type="entry name" value="P-loop containing nucleoside triphosphate hydrolases"/>
    <property type="match status" value="1"/>
</dbReference>
<feature type="short sequence motif" description="Q motif" evidence="8">
    <location>
        <begin position="1"/>
        <end position="29"/>
    </location>
</feature>
<dbReference type="AlphaFoldDB" id="A0A841HZY3"/>
<evidence type="ECO:0000256" key="2">
    <source>
        <dbReference type="ARBA" id="ARBA00012552"/>
    </source>
</evidence>
<dbReference type="PROSITE" id="PS00039">
    <property type="entry name" value="DEAD_ATP_HELICASE"/>
    <property type="match status" value="1"/>
</dbReference>
<name>A0A841HZY3_9DEIO</name>
<feature type="region of interest" description="Disordered" evidence="10">
    <location>
        <begin position="510"/>
        <end position="561"/>
    </location>
</feature>
<organism evidence="14 15">
    <name type="scientific">Deinobacterium chartae</name>
    <dbReference type="NCBI Taxonomy" id="521158"/>
    <lineage>
        <taxon>Bacteria</taxon>
        <taxon>Thermotogati</taxon>
        <taxon>Deinococcota</taxon>
        <taxon>Deinococci</taxon>
        <taxon>Deinococcales</taxon>
        <taxon>Deinococcaceae</taxon>
        <taxon>Deinobacterium</taxon>
    </lineage>
</organism>
<dbReference type="PROSITE" id="PS51194">
    <property type="entry name" value="HELICASE_CTER"/>
    <property type="match status" value="1"/>
</dbReference>
<evidence type="ECO:0000256" key="7">
    <source>
        <dbReference type="ARBA" id="ARBA00022884"/>
    </source>
</evidence>
<evidence type="ECO:0000256" key="5">
    <source>
        <dbReference type="ARBA" id="ARBA00022806"/>
    </source>
</evidence>
<dbReference type="Pfam" id="PF00271">
    <property type="entry name" value="Helicase_C"/>
    <property type="match status" value="1"/>
</dbReference>
<evidence type="ECO:0000259" key="13">
    <source>
        <dbReference type="PROSITE" id="PS51195"/>
    </source>
</evidence>
<dbReference type="InterPro" id="IPR050079">
    <property type="entry name" value="DEAD_box_RNA_helicase"/>
</dbReference>
<dbReference type="InterPro" id="IPR001650">
    <property type="entry name" value="Helicase_C-like"/>
</dbReference>
<dbReference type="PROSITE" id="PS51195">
    <property type="entry name" value="Q_MOTIF"/>
    <property type="match status" value="1"/>
</dbReference>
<dbReference type="Gene3D" id="3.30.70.1800">
    <property type="match status" value="1"/>
</dbReference>
<dbReference type="InterPro" id="IPR011545">
    <property type="entry name" value="DEAD/DEAH_box_helicase_dom"/>
</dbReference>
<evidence type="ECO:0000256" key="1">
    <source>
        <dbReference type="ARBA" id="ARBA00006517"/>
    </source>
</evidence>
<feature type="domain" description="Helicase ATP-binding" evidence="11">
    <location>
        <begin position="32"/>
        <end position="203"/>
    </location>
</feature>
<dbReference type="InterPro" id="IPR014001">
    <property type="entry name" value="Helicase_ATP-bd"/>
</dbReference>
<proteinExistence type="inferred from homology"/>